<accession>A0A506UFP4</accession>
<evidence type="ECO:0000313" key="3">
    <source>
        <dbReference type="EMBL" id="TPW32406.1"/>
    </source>
</evidence>
<proteinExistence type="predicted"/>
<dbReference type="PANTHER" id="PTHR33376:SF4">
    <property type="entry name" value="SIALIC ACID-BINDING PERIPLASMIC PROTEIN SIAP"/>
    <property type="match status" value="1"/>
</dbReference>
<protein>
    <submittedName>
        <fullName evidence="3">TRAP transporter substrate-binding protein</fullName>
    </submittedName>
</protein>
<dbReference type="GO" id="GO:0055085">
    <property type="term" value="P:transmembrane transport"/>
    <property type="evidence" value="ECO:0007669"/>
    <property type="project" value="InterPro"/>
</dbReference>
<dbReference type="NCBIfam" id="NF037995">
    <property type="entry name" value="TRAP_S1"/>
    <property type="match status" value="1"/>
</dbReference>
<dbReference type="InterPro" id="IPR018389">
    <property type="entry name" value="DctP_fam"/>
</dbReference>
<dbReference type="InterPro" id="IPR038404">
    <property type="entry name" value="TRAP_DctP_sf"/>
</dbReference>
<dbReference type="OrthoDB" id="9783941at2"/>
<sequence>MKTMMGLLAATALGLGAATAANAETWDMPMAYPASNYHTENGTKFAECVTSATDGAVEIVVHPNGSLFAGNDIKRAVQTGQAPIGERLLSAHANENPLFGLDSIPFLATSFDASDKLWAAGIDDIKAALAEQNLVYVYSVPWPPQGLYTKKEINSAADLKGIKFRAYNAATARIAELAGMVPVQIEAAELSQALATGVAESFISSGSTGVDSKVWESLDHFYDVQAWLPRNVIFVNKDMFDGLDEAGQKAIMDCGAEAATRGEDTAKSLTEGYLKTLAENGMTVAAPSEQLKTDLEGYGGVMTTEWLSSAGDQGKAIIDAYKAN</sequence>
<evidence type="ECO:0000256" key="1">
    <source>
        <dbReference type="ARBA" id="ARBA00022729"/>
    </source>
</evidence>
<dbReference type="RefSeq" id="WP_141147916.1">
    <property type="nucleotide sequence ID" value="NZ_VHLG01000002.1"/>
</dbReference>
<organism evidence="3 4">
    <name type="scientific">Martelella alba</name>
    <dbReference type="NCBI Taxonomy" id="2590451"/>
    <lineage>
        <taxon>Bacteria</taxon>
        <taxon>Pseudomonadati</taxon>
        <taxon>Pseudomonadota</taxon>
        <taxon>Alphaproteobacteria</taxon>
        <taxon>Hyphomicrobiales</taxon>
        <taxon>Aurantimonadaceae</taxon>
        <taxon>Martelella</taxon>
    </lineage>
</organism>
<dbReference type="Gene3D" id="3.40.190.170">
    <property type="entry name" value="Bacterial extracellular solute-binding protein, family 7"/>
    <property type="match status" value="1"/>
</dbReference>
<dbReference type="PANTHER" id="PTHR33376">
    <property type="match status" value="1"/>
</dbReference>
<dbReference type="EMBL" id="VHLG01000002">
    <property type="protein sequence ID" value="TPW32406.1"/>
    <property type="molecule type" value="Genomic_DNA"/>
</dbReference>
<reference evidence="3 4" key="1">
    <citation type="submission" date="2019-06" db="EMBL/GenBank/DDBJ databases">
        <authorList>
            <person name="Li M."/>
        </authorList>
    </citation>
    <scope>NUCLEOTIDE SEQUENCE [LARGE SCALE GENOMIC DNA]</scope>
    <source>
        <strain evidence="3 4">BGMRC2036</strain>
    </source>
</reference>
<name>A0A506UFP4_9HYPH</name>
<dbReference type="Proteomes" id="UP000318801">
    <property type="component" value="Unassembled WGS sequence"/>
</dbReference>
<dbReference type="AlphaFoldDB" id="A0A506UFP4"/>
<keyword evidence="4" id="KW-1185">Reference proteome</keyword>
<feature type="signal peptide" evidence="2">
    <location>
        <begin position="1"/>
        <end position="23"/>
    </location>
</feature>
<gene>
    <name evidence="3" type="ORF">FJU08_05240</name>
</gene>
<dbReference type="SUPFAM" id="SSF53850">
    <property type="entry name" value="Periplasmic binding protein-like II"/>
    <property type="match status" value="1"/>
</dbReference>
<feature type="chain" id="PRO_5021302660" evidence="2">
    <location>
        <begin position="24"/>
        <end position="324"/>
    </location>
</feature>
<comment type="caution">
    <text evidence="3">The sequence shown here is derived from an EMBL/GenBank/DDBJ whole genome shotgun (WGS) entry which is preliminary data.</text>
</comment>
<evidence type="ECO:0000256" key="2">
    <source>
        <dbReference type="SAM" id="SignalP"/>
    </source>
</evidence>
<keyword evidence="1 2" id="KW-0732">Signal</keyword>
<dbReference type="Pfam" id="PF03480">
    <property type="entry name" value="DctP"/>
    <property type="match status" value="1"/>
</dbReference>
<evidence type="ECO:0000313" key="4">
    <source>
        <dbReference type="Proteomes" id="UP000318801"/>
    </source>
</evidence>
<dbReference type="CDD" id="cd13602">
    <property type="entry name" value="PBP2_TRAP_BpDctp6_7"/>
    <property type="match status" value="1"/>
</dbReference>